<dbReference type="PANTHER" id="PTHR21964">
    <property type="entry name" value="BREAST CANCER METASTASIS-SUPPRESSOR 1"/>
    <property type="match status" value="1"/>
</dbReference>
<dbReference type="AlphaFoldDB" id="A0A395RNM2"/>
<evidence type="ECO:0000313" key="7">
    <source>
        <dbReference type="EMBL" id="RGP61654.1"/>
    </source>
</evidence>
<evidence type="ECO:0008006" key="9">
    <source>
        <dbReference type="Google" id="ProtNLM"/>
    </source>
</evidence>
<protein>
    <recommendedName>
        <fullName evidence="9">Deacetylase complex subunit</fullName>
    </recommendedName>
</protein>
<dbReference type="GO" id="GO:0005654">
    <property type="term" value="C:nucleoplasm"/>
    <property type="evidence" value="ECO:0007669"/>
    <property type="project" value="UniProtKB-ARBA"/>
</dbReference>
<dbReference type="EMBL" id="PXOF01000161">
    <property type="protein sequence ID" value="RGP61654.1"/>
    <property type="molecule type" value="Genomic_DNA"/>
</dbReference>
<feature type="compositionally biased region" description="Polar residues" evidence="6">
    <location>
        <begin position="554"/>
        <end position="566"/>
    </location>
</feature>
<feature type="compositionally biased region" description="Low complexity" evidence="6">
    <location>
        <begin position="520"/>
        <end position="540"/>
    </location>
</feature>
<feature type="region of interest" description="Disordered" evidence="6">
    <location>
        <begin position="513"/>
        <end position="566"/>
    </location>
</feature>
<comment type="caution">
    <text evidence="7">The sequence shown here is derived from an EMBL/GenBank/DDBJ whole genome shotgun (WGS) entry which is preliminary data.</text>
</comment>
<comment type="subcellular location">
    <subcellularLocation>
        <location evidence="1">Nucleus</location>
    </subcellularLocation>
</comment>
<feature type="region of interest" description="Disordered" evidence="6">
    <location>
        <begin position="224"/>
        <end position="299"/>
    </location>
</feature>
<keyword evidence="4" id="KW-0804">Transcription</keyword>
<evidence type="ECO:0000256" key="4">
    <source>
        <dbReference type="ARBA" id="ARBA00023163"/>
    </source>
</evidence>
<accession>A0A395RNM2</accession>
<dbReference type="GO" id="GO:0010468">
    <property type="term" value="P:regulation of gene expression"/>
    <property type="evidence" value="ECO:0007669"/>
    <property type="project" value="UniProtKB-ARBA"/>
</dbReference>
<dbReference type="SMART" id="SM01401">
    <property type="entry name" value="Sds3"/>
    <property type="match status" value="1"/>
</dbReference>
<evidence type="ECO:0000256" key="5">
    <source>
        <dbReference type="ARBA" id="ARBA00023242"/>
    </source>
</evidence>
<evidence type="ECO:0000256" key="6">
    <source>
        <dbReference type="SAM" id="MobiDB-lite"/>
    </source>
</evidence>
<keyword evidence="2" id="KW-0678">Repressor</keyword>
<dbReference type="Pfam" id="PF08598">
    <property type="entry name" value="Sds3"/>
    <property type="match status" value="2"/>
</dbReference>
<keyword evidence="3" id="KW-0805">Transcription regulation</keyword>
<feature type="region of interest" description="Disordered" evidence="6">
    <location>
        <begin position="1"/>
        <end position="33"/>
    </location>
</feature>
<dbReference type="InterPro" id="IPR013907">
    <property type="entry name" value="Sds3"/>
</dbReference>
<proteinExistence type="predicted"/>
<keyword evidence="8" id="KW-1185">Reference proteome</keyword>
<dbReference type="Proteomes" id="UP000266152">
    <property type="component" value="Unassembled WGS sequence"/>
</dbReference>
<gene>
    <name evidence="7" type="ORF">FSPOR_9855</name>
</gene>
<feature type="compositionally biased region" description="Low complexity" evidence="6">
    <location>
        <begin position="1"/>
        <end position="14"/>
    </location>
</feature>
<evidence type="ECO:0000256" key="3">
    <source>
        <dbReference type="ARBA" id="ARBA00023015"/>
    </source>
</evidence>
<name>A0A395RNM2_FUSSP</name>
<evidence type="ECO:0000313" key="8">
    <source>
        <dbReference type="Proteomes" id="UP000266152"/>
    </source>
</evidence>
<evidence type="ECO:0000256" key="1">
    <source>
        <dbReference type="ARBA" id="ARBA00004123"/>
    </source>
</evidence>
<evidence type="ECO:0000256" key="2">
    <source>
        <dbReference type="ARBA" id="ARBA00022491"/>
    </source>
</evidence>
<sequence>MAANDPAAPANMGGRSDRRSPPPASHSKRDRKRQALMERLSSMTDKFHRERDMTYRDQLQKIQFDINLVQRFDPYDPKILQVISELQREHTNTQGPPVNAEDARSLLDMAGIRFSDFMAEIEDLVEIRDFQLTQSKVRKCCTPRSHVFLSINHLRQQNEYERRLREYENTFAYKVETARREHKALTSTLRDRLINTLTHKKNRLNREKEVLEINDSNALLLNPNQFSLTNPASPGGPHGKRATRLRKDADDLQMYSDNKKRKRNANDDDGSPVPTRRALDNHNTTPLWQSEKARAAAKQNGPVYSIDKLFTDKELSLNYNTAALAAHQYILRNRVNGGGGSPDDSDSGQGDANGDQDADSLPSAPAMERSVSHATRSNRGGAAHNFIDNNILGVEGVANFEVNNLDILHSQEPPKMPPPVPQQYLKPYPRTADQNFPVPLSNDDIVSDLSVMGYFKQYDAAHKPGAHLDNPAGMRKVLAAVAVPYQNSQYVAFTSAPREDPEHVRDSLGLPAISSLRDQPSPANAAAAPSMAALSSAAVPMSRQSSAGGVAMSRQGSSSTRGKGRK</sequence>
<reference evidence="7 8" key="1">
    <citation type="journal article" date="2018" name="PLoS Pathog.">
        <title>Evolution of structural diversity of trichothecenes, a family of toxins produced by plant pathogenic and entomopathogenic fungi.</title>
        <authorList>
            <person name="Proctor R.H."/>
            <person name="McCormick S.P."/>
            <person name="Kim H.S."/>
            <person name="Cardoza R.E."/>
            <person name="Stanley A.M."/>
            <person name="Lindo L."/>
            <person name="Kelly A."/>
            <person name="Brown D.W."/>
            <person name="Lee T."/>
            <person name="Vaughan M.M."/>
            <person name="Alexander N.J."/>
            <person name="Busman M."/>
            <person name="Gutierrez S."/>
        </authorList>
    </citation>
    <scope>NUCLEOTIDE SEQUENCE [LARGE SCALE GENOMIC DNA]</scope>
    <source>
        <strain evidence="7 8">NRRL 3299</strain>
    </source>
</reference>
<keyword evidence="5" id="KW-0539">Nucleus</keyword>
<feature type="region of interest" description="Disordered" evidence="6">
    <location>
        <begin position="335"/>
        <end position="382"/>
    </location>
</feature>
<dbReference type="STRING" id="5514.A0A395RNM2"/>
<organism evidence="7 8">
    <name type="scientific">Fusarium sporotrichioides</name>
    <dbReference type="NCBI Taxonomy" id="5514"/>
    <lineage>
        <taxon>Eukaryota</taxon>
        <taxon>Fungi</taxon>
        <taxon>Dikarya</taxon>
        <taxon>Ascomycota</taxon>
        <taxon>Pezizomycotina</taxon>
        <taxon>Sordariomycetes</taxon>
        <taxon>Hypocreomycetidae</taxon>
        <taxon>Hypocreales</taxon>
        <taxon>Nectriaceae</taxon>
        <taxon>Fusarium</taxon>
    </lineage>
</organism>